<dbReference type="FunFam" id="1.10.340.70:FF:000001">
    <property type="entry name" value="Retrovirus-related Pol polyprotein from transposon gypsy-like Protein"/>
    <property type="match status" value="1"/>
</dbReference>
<dbReference type="InterPro" id="IPR000253">
    <property type="entry name" value="FHA_dom"/>
</dbReference>
<dbReference type="AlphaFoldDB" id="A0A3P9KEM0"/>
<dbReference type="PANTHER" id="PTHR37984:SF5">
    <property type="entry name" value="PROTEIN NYNRIN-LIKE"/>
    <property type="match status" value="1"/>
</dbReference>
<evidence type="ECO:0000256" key="10">
    <source>
        <dbReference type="ARBA" id="ARBA00023268"/>
    </source>
</evidence>
<evidence type="ECO:0000313" key="17">
    <source>
        <dbReference type="Proteomes" id="UP000265180"/>
    </source>
</evidence>
<evidence type="ECO:0000259" key="13">
    <source>
        <dbReference type="PROSITE" id="PS50006"/>
    </source>
</evidence>
<dbReference type="GO" id="GO:0004523">
    <property type="term" value="F:RNA-DNA hybrid ribonuclease activity"/>
    <property type="evidence" value="ECO:0007669"/>
    <property type="project" value="UniProtKB-EC"/>
</dbReference>
<feature type="domain" description="Integrase catalytic" evidence="15">
    <location>
        <begin position="830"/>
        <end position="988"/>
    </location>
</feature>
<keyword evidence="7" id="KW-0255">Endonuclease</keyword>
<accession>A0A3P9KEM0</accession>
<reference key="1">
    <citation type="journal article" date="2007" name="Nature">
        <title>The medaka draft genome and insights into vertebrate genome evolution.</title>
        <authorList>
            <person name="Kasahara M."/>
            <person name="Naruse K."/>
            <person name="Sasaki S."/>
            <person name="Nakatani Y."/>
            <person name="Qu W."/>
            <person name="Ahsan B."/>
            <person name="Yamada T."/>
            <person name="Nagayasu Y."/>
            <person name="Doi K."/>
            <person name="Kasai Y."/>
            <person name="Jindo T."/>
            <person name="Kobayashi D."/>
            <person name="Shimada A."/>
            <person name="Toyoda A."/>
            <person name="Kuroki Y."/>
            <person name="Fujiyama A."/>
            <person name="Sasaki T."/>
            <person name="Shimizu A."/>
            <person name="Asakawa S."/>
            <person name="Shimizu N."/>
            <person name="Hashimoto S."/>
            <person name="Yang J."/>
            <person name="Lee Y."/>
            <person name="Matsushima K."/>
            <person name="Sugano S."/>
            <person name="Sakaizumi M."/>
            <person name="Narita T."/>
            <person name="Ohishi K."/>
            <person name="Haga S."/>
            <person name="Ohta F."/>
            <person name="Nomoto H."/>
            <person name="Nogata K."/>
            <person name="Morishita T."/>
            <person name="Endo T."/>
            <person name="Shin-I T."/>
            <person name="Takeda H."/>
            <person name="Morishita S."/>
            <person name="Kohara Y."/>
        </authorList>
    </citation>
    <scope>NUCLEOTIDE SEQUENCE [LARGE SCALE GENOMIC DNA]</scope>
    <source>
        <strain>Hd-rR</strain>
    </source>
</reference>
<feature type="domain" description="Reverse transcriptase" evidence="14">
    <location>
        <begin position="252"/>
        <end position="431"/>
    </location>
</feature>
<evidence type="ECO:0000256" key="6">
    <source>
        <dbReference type="ARBA" id="ARBA00022722"/>
    </source>
</evidence>
<evidence type="ECO:0000313" key="16">
    <source>
        <dbReference type="Ensembl" id="ENSORLP00020006784.1"/>
    </source>
</evidence>
<keyword evidence="5" id="KW-0548">Nucleotidyltransferase</keyword>
<dbReference type="PROSITE" id="PS50006">
    <property type="entry name" value="FHA_DOMAIN"/>
    <property type="match status" value="1"/>
</dbReference>
<dbReference type="Pfam" id="PF00665">
    <property type="entry name" value="rve"/>
    <property type="match status" value="1"/>
</dbReference>
<dbReference type="SUPFAM" id="SSF53098">
    <property type="entry name" value="Ribonuclease H-like"/>
    <property type="match status" value="1"/>
</dbReference>
<evidence type="ECO:0000256" key="11">
    <source>
        <dbReference type="ARBA" id="ARBA00039658"/>
    </source>
</evidence>
<reference evidence="16" key="3">
    <citation type="submission" date="2025-08" db="UniProtKB">
        <authorList>
            <consortium name="Ensembl"/>
        </authorList>
    </citation>
    <scope>IDENTIFICATION</scope>
    <source>
        <strain evidence="16">HNI</strain>
    </source>
</reference>
<dbReference type="PANTHER" id="PTHR37984">
    <property type="entry name" value="PROTEIN CBG26694"/>
    <property type="match status" value="1"/>
</dbReference>
<evidence type="ECO:0000256" key="9">
    <source>
        <dbReference type="ARBA" id="ARBA00022918"/>
    </source>
</evidence>
<dbReference type="InterPro" id="IPR000477">
    <property type="entry name" value="RT_dom"/>
</dbReference>
<dbReference type="PROSITE" id="PS50878">
    <property type="entry name" value="RT_POL"/>
    <property type="match status" value="1"/>
</dbReference>
<dbReference type="InterPro" id="IPR041588">
    <property type="entry name" value="Integrase_H2C2"/>
</dbReference>
<dbReference type="PROSITE" id="PS50994">
    <property type="entry name" value="INTEGRASE"/>
    <property type="match status" value="1"/>
</dbReference>
<dbReference type="InterPro" id="IPR043502">
    <property type="entry name" value="DNA/RNA_pol_sf"/>
</dbReference>
<dbReference type="Gene3D" id="3.10.10.10">
    <property type="entry name" value="HIV Type 1 Reverse Transcriptase, subunit A, domain 1"/>
    <property type="match status" value="1"/>
</dbReference>
<reference evidence="16 17" key="2">
    <citation type="submission" date="2017-04" db="EMBL/GenBank/DDBJ databases">
        <title>CpG methylation of centromeres and impact of large insertions on vertebrate speciation.</title>
        <authorList>
            <person name="Ichikawa K."/>
            <person name="Yoshimura J."/>
            <person name="Morishita S."/>
        </authorList>
    </citation>
    <scope>NUCLEOTIDE SEQUENCE</scope>
    <source>
        <strain evidence="16 17">HNI</strain>
    </source>
</reference>
<feature type="region of interest" description="Disordered" evidence="12">
    <location>
        <begin position="1151"/>
        <end position="1176"/>
    </location>
</feature>
<evidence type="ECO:0000256" key="1">
    <source>
        <dbReference type="ARBA" id="ARBA00010879"/>
    </source>
</evidence>
<dbReference type="InterPro" id="IPR043128">
    <property type="entry name" value="Rev_trsase/Diguanyl_cyclase"/>
</dbReference>
<protein>
    <recommendedName>
        <fullName evidence="11">Gypsy retrotransposon integrase-like protein 1</fullName>
        <ecNumber evidence="2">3.1.26.4</ecNumber>
    </recommendedName>
</protein>
<dbReference type="Ensembl" id="ENSORLT00020003997.1">
    <property type="protein sequence ID" value="ENSORLP00020006784.1"/>
    <property type="gene ID" value="ENSORLG00020007648.1"/>
</dbReference>
<evidence type="ECO:0000256" key="7">
    <source>
        <dbReference type="ARBA" id="ARBA00022759"/>
    </source>
</evidence>
<feature type="domain" description="FHA" evidence="13">
    <location>
        <begin position="983"/>
        <end position="1056"/>
    </location>
</feature>
<dbReference type="CDD" id="cd01647">
    <property type="entry name" value="RT_LTR"/>
    <property type="match status" value="1"/>
</dbReference>
<reference evidence="16" key="4">
    <citation type="submission" date="2025-09" db="UniProtKB">
        <authorList>
            <consortium name="Ensembl"/>
        </authorList>
    </citation>
    <scope>IDENTIFICATION</scope>
    <source>
        <strain evidence="16">HNI</strain>
    </source>
</reference>
<dbReference type="InterPro" id="IPR012337">
    <property type="entry name" value="RNaseH-like_sf"/>
</dbReference>
<organism evidence="16 17">
    <name type="scientific">Oryzias latipes</name>
    <name type="common">Japanese rice fish</name>
    <name type="synonym">Japanese killifish</name>
    <dbReference type="NCBI Taxonomy" id="8090"/>
    <lineage>
        <taxon>Eukaryota</taxon>
        <taxon>Metazoa</taxon>
        <taxon>Chordata</taxon>
        <taxon>Craniata</taxon>
        <taxon>Vertebrata</taxon>
        <taxon>Euteleostomi</taxon>
        <taxon>Actinopterygii</taxon>
        <taxon>Neopterygii</taxon>
        <taxon>Teleostei</taxon>
        <taxon>Neoteleostei</taxon>
        <taxon>Acanthomorphata</taxon>
        <taxon>Ovalentaria</taxon>
        <taxon>Atherinomorphae</taxon>
        <taxon>Beloniformes</taxon>
        <taxon>Adrianichthyidae</taxon>
        <taxon>Oryziinae</taxon>
        <taxon>Oryzias</taxon>
    </lineage>
</organism>
<evidence type="ECO:0000256" key="2">
    <source>
        <dbReference type="ARBA" id="ARBA00012180"/>
    </source>
</evidence>
<comment type="similarity">
    <text evidence="1">Belongs to the beta type-B retroviral polymerase family. HERV class-II K(HML-2) pol subfamily.</text>
</comment>
<keyword evidence="4" id="KW-0808">Transferase</keyword>
<evidence type="ECO:0000256" key="8">
    <source>
        <dbReference type="ARBA" id="ARBA00022801"/>
    </source>
</evidence>
<dbReference type="Pfam" id="PF17919">
    <property type="entry name" value="RT_RNaseH_2"/>
    <property type="match status" value="1"/>
</dbReference>
<dbReference type="GO" id="GO:0006508">
    <property type="term" value="P:proteolysis"/>
    <property type="evidence" value="ECO:0007669"/>
    <property type="project" value="UniProtKB-KW"/>
</dbReference>
<evidence type="ECO:0000256" key="12">
    <source>
        <dbReference type="SAM" id="MobiDB-lite"/>
    </source>
</evidence>
<name>A0A3P9KEM0_ORYLA</name>
<evidence type="ECO:0000256" key="3">
    <source>
        <dbReference type="ARBA" id="ARBA00022670"/>
    </source>
</evidence>
<dbReference type="GO" id="GO:0003676">
    <property type="term" value="F:nucleic acid binding"/>
    <property type="evidence" value="ECO:0007669"/>
    <property type="project" value="InterPro"/>
</dbReference>
<dbReference type="Gene3D" id="1.10.340.70">
    <property type="match status" value="1"/>
</dbReference>
<evidence type="ECO:0000256" key="4">
    <source>
        <dbReference type="ARBA" id="ARBA00022679"/>
    </source>
</evidence>
<dbReference type="Gene3D" id="3.30.70.270">
    <property type="match status" value="2"/>
</dbReference>
<keyword evidence="8" id="KW-0378">Hydrolase</keyword>
<dbReference type="CDD" id="cd09274">
    <property type="entry name" value="RNase_HI_RT_Ty3"/>
    <property type="match status" value="1"/>
</dbReference>
<feature type="compositionally biased region" description="Basic residues" evidence="12">
    <location>
        <begin position="1163"/>
        <end position="1176"/>
    </location>
</feature>
<dbReference type="Proteomes" id="UP000265180">
    <property type="component" value="Chromosome 8"/>
</dbReference>
<dbReference type="GO" id="GO:0003964">
    <property type="term" value="F:RNA-directed DNA polymerase activity"/>
    <property type="evidence" value="ECO:0007669"/>
    <property type="project" value="UniProtKB-KW"/>
</dbReference>
<proteinExistence type="inferred from homology"/>
<dbReference type="EC" id="3.1.26.4" evidence="2"/>
<evidence type="ECO:0000259" key="14">
    <source>
        <dbReference type="PROSITE" id="PS50878"/>
    </source>
</evidence>
<dbReference type="SUPFAM" id="SSF56672">
    <property type="entry name" value="DNA/RNA polymerases"/>
    <property type="match status" value="1"/>
</dbReference>
<dbReference type="InterPro" id="IPR041577">
    <property type="entry name" value="RT_RNaseH_2"/>
</dbReference>
<dbReference type="Pfam" id="PF00078">
    <property type="entry name" value="RVT_1"/>
    <property type="match status" value="1"/>
</dbReference>
<dbReference type="Pfam" id="PF17921">
    <property type="entry name" value="Integrase_H2C2"/>
    <property type="match status" value="1"/>
</dbReference>
<dbReference type="InterPro" id="IPR001584">
    <property type="entry name" value="Integrase_cat-core"/>
</dbReference>
<dbReference type="GO" id="GO:0015074">
    <property type="term" value="P:DNA integration"/>
    <property type="evidence" value="ECO:0007669"/>
    <property type="project" value="InterPro"/>
</dbReference>
<dbReference type="FunFam" id="3.30.420.10:FF:000032">
    <property type="entry name" value="Retrovirus-related Pol polyprotein from transposon 297-like Protein"/>
    <property type="match status" value="1"/>
</dbReference>
<dbReference type="FunFam" id="3.10.20.370:FF:000001">
    <property type="entry name" value="Retrovirus-related Pol polyprotein from transposon 17.6-like protein"/>
    <property type="match status" value="1"/>
</dbReference>
<evidence type="ECO:0000259" key="15">
    <source>
        <dbReference type="PROSITE" id="PS50994"/>
    </source>
</evidence>
<dbReference type="FunFam" id="3.30.70.270:FF:000020">
    <property type="entry name" value="Transposon Tf2-6 polyprotein-like Protein"/>
    <property type="match status" value="1"/>
</dbReference>
<keyword evidence="10" id="KW-0511">Multifunctional enzyme</keyword>
<sequence>MNVISECWEELFQKHRPPLIKRQPLRRAWEDVFADCQRIQAVSAMEPLTRVARPACRAPVTVPANSEVMLWAKTAPWPCGPKVCAMVEPFTEGGNIEVARTLVTVDQGRLPVRVRNLNPFPVIISRFQKLAKVCSVNPENVKGCKDVSLCEVSTGVVEVAVIDVGECLSAVGGENHPPCIKGEDLTDEQQQQLGQLLQKWSHVFARHEDDYGHTSVVKHRIPTGGAEPIKERYRPVPPTLYKEIRSLLQGMLEQGVIRESSSPWAAPIVLVQKKCGAWRFCVDYRKLNRVTHKDAFPLPRIEDSLTSLNQADWYSTLDLASGYWQVEVEEKDREKTAFTTPFGLFEFDRMPFGLCNAPATFQRLMQRCLGDQLVDSALVYLDDVILYSKDFATHLDHLERVFESLGRYGLLLRPEKCKLFHKKVKFLGHEVSGDGVSPDPEKTAAVQSWGRPTTVRQVRSFLGFVGYYRRFVKDFSKIAKPLNELLRGSSRSRCRESPSVQWTDECEVAFQQLKQCLLQAPILGYADFTKPFTVYTDASNCGLGAVLAQEQDGAERVIAYASRSLHPSERNDANYSSFKLELLAMKWALVEKFKDFLWGAKITVVTDNNPLVHLQTAKLGAVEQRWVAQLANFDYTIRYRPGKDHTNADALSRLHIASTGLGPVGTQTVHVMEVLDETEEPFNGWGWNPGLWRLEQQRDPTVCQVRDYLTQGGLPGAAERRALSQPIKRLLQQWRRLEIIEGVLCRRVRDSSTYETLQQVVVPNNKTAALVEFCHQNSGHPGADRMLTTLRRNFYWPQMEKTVQGYIKACPRCVLYKTKADHRAPLAPFTARAPMHIVAMDFLTLSRPTDRYQNILVVTDLFTKYAWAIPTPDQTAVATARALWTHVIQPFGCPEVMHSDQGPGFESRLIKELCMIYGCRKSRTTPYHPQGNGACERFNQTLLSLLGTLEAEQQRHWAGYLPGLVQAYNNTVHASTKYAPSFLMFGRHLRTPVDMLTGAVASLSTTTTTEWVSRHHQQLTYAYNKASTSLLQAASTNKKIYDKAAKDSPLLPGERVLVLDQRRREKGKLSDRWESEPQVVVAQPYPDRPVYRVRPEGKDGPERVLHRNNLRPCLPCLVPQELPSEPTAEEQTPADGLALWGFAFPLPVAEGYEAAQAPEPRRSQRLNRQRPQRYRE</sequence>
<keyword evidence="3" id="KW-0645">Protease</keyword>
<dbReference type="Gene3D" id="3.30.420.10">
    <property type="entry name" value="Ribonuclease H-like superfamily/Ribonuclease H"/>
    <property type="match status" value="1"/>
</dbReference>
<keyword evidence="6" id="KW-0540">Nuclease</keyword>
<dbReference type="InterPro" id="IPR050951">
    <property type="entry name" value="Retrovirus_Pol_polyprotein"/>
</dbReference>
<keyword evidence="9" id="KW-0695">RNA-directed DNA polymerase</keyword>
<dbReference type="GO" id="GO:0008233">
    <property type="term" value="F:peptidase activity"/>
    <property type="evidence" value="ECO:0007669"/>
    <property type="project" value="UniProtKB-KW"/>
</dbReference>
<dbReference type="InterPro" id="IPR036397">
    <property type="entry name" value="RNaseH_sf"/>
</dbReference>
<dbReference type="FunFam" id="3.10.10.10:FF:000007">
    <property type="entry name" value="Retrovirus-related Pol polyprotein from transposon 17.6-like Protein"/>
    <property type="match status" value="1"/>
</dbReference>
<evidence type="ECO:0000256" key="5">
    <source>
        <dbReference type="ARBA" id="ARBA00022695"/>
    </source>
</evidence>